<dbReference type="EMBL" id="JBHSNO010000008">
    <property type="protein sequence ID" value="MFC5590593.1"/>
    <property type="molecule type" value="Genomic_DNA"/>
</dbReference>
<evidence type="ECO:0000256" key="1">
    <source>
        <dbReference type="ARBA" id="ARBA00004141"/>
    </source>
</evidence>
<gene>
    <name evidence="13" type="ORF">ACFPRA_16930</name>
</gene>
<dbReference type="SUPFAM" id="SSF158442">
    <property type="entry name" value="DsbB-like"/>
    <property type="match status" value="1"/>
</dbReference>
<dbReference type="HAMAP" id="MF_00287">
    <property type="entry name" value="BdbC"/>
    <property type="match status" value="1"/>
</dbReference>
<evidence type="ECO:0000256" key="3">
    <source>
        <dbReference type="ARBA" id="ARBA00022448"/>
    </source>
</evidence>
<comment type="similarity">
    <text evidence="2">Belongs to the DsbB family. BdbC subfamily.</text>
</comment>
<keyword evidence="14" id="KW-1185">Reference proteome</keyword>
<evidence type="ECO:0000256" key="9">
    <source>
        <dbReference type="ARBA" id="ARBA00023157"/>
    </source>
</evidence>
<organism evidence="13 14">
    <name type="scientific">Sporosarcina soli</name>
    <dbReference type="NCBI Taxonomy" id="334736"/>
    <lineage>
        <taxon>Bacteria</taxon>
        <taxon>Bacillati</taxon>
        <taxon>Bacillota</taxon>
        <taxon>Bacilli</taxon>
        <taxon>Bacillales</taxon>
        <taxon>Caryophanaceae</taxon>
        <taxon>Sporosarcina</taxon>
    </lineage>
</organism>
<keyword evidence="5" id="KW-0249">Electron transport</keyword>
<evidence type="ECO:0000256" key="2">
    <source>
        <dbReference type="ARBA" id="ARBA00007602"/>
    </source>
</evidence>
<dbReference type="RefSeq" id="WP_381437295.1">
    <property type="nucleotide sequence ID" value="NZ_JBHSNO010000008.1"/>
</dbReference>
<evidence type="ECO:0000256" key="5">
    <source>
        <dbReference type="ARBA" id="ARBA00022982"/>
    </source>
</evidence>
<keyword evidence="11" id="KW-0676">Redox-active center</keyword>
<keyword evidence="8 12" id="KW-0472">Membrane</keyword>
<dbReference type="PANTHER" id="PTHR43469:SF1">
    <property type="entry name" value="SPBETA PROPHAGE-DERIVED DISULFIDE BOND FORMATION PROTEIN B"/>
    <property type="match status" value="1"/>
</dbReference>
<evidence type="ECO:0000256" key="10">
    <source>
        <dbReference type="ARBA" id="ARBA00023186"/>
    </source>
</evidence>
<keyword evidence="9" id="KW-1015">Disulfide bond</keyword>
<dbReference type="PIRSF" id="PIRSF036659">
    <property type="entry name" value="BdbC"/>
    <property type="match status" value="1"/>
</dbReference>
<evidence type="ECO:0000256" key="6">
    <source>
        <dbReference type="ARBA" id="ARBA00022989"/>
    </source>
</evidence>
<evidence type="ECO:0000256" key="7">
    <source>
        <dbReference type="ARBA" id="ARBA00023002"/>
    </source>
</evidence>
<keyword evidence="3" id="KW-0813">Transport</keyword>
<dbReference type="InterPro" id="IPR023380">
    <property type="entry name" value="DsbB-like_sf"/>
</dbReference>
<comment type="subcellular location">
    <subcellularLocation>
        <location evidence="1">Membrane</location>
        <topology evidence="1">Multi-pass membrane protein</topology>
    </subcellularLocation>
</comment>
<feature type="transmembrane region" description="Helical" evidence="12">
    <location>
        <begin position="7"/>
        <end position="24"/>
    </location>
</feature>
<keyword evidence="7" id="KW-0560">Oxidoreductase</keyword>
<proteinExistence type="inferred from homology"/>
<keyword evidence="4 12" id="KW-0812">Transmembrane</keyword>
<evidence type="ECO:0000313" key="14">
    <source>
        <dbReference type="Proteomes" id="UP001596109"/>
    </source>
</evidence>
<dbReference type="InterPro" id="IPR012187">
    <property type="entry name" value="Disulphide_bond_form_BdbC"/>
</dbReference>
<dbReference type="Pfam" id="PF02600">
    <property type="entry name" value="DsbB"/>
    <property type="match status" value="1"/>
</dbReference>
<keyword evidence="10" id="KW-0143">Chaperone</keyword>
<dbReference type="InterPro" id="IPR003752">
    <property type="entry name" value="DiS_bond_form_DsbB/BdbC"/>
</dbReference>
<reference evidence="14" key="1">
    <citation type="journal article" date="2019" name="Int. J. Syst. Evol. Microbiol.">
        <title>The Global Catalogue of Microorganisms (GCM) 10K type strain sequencing project: providing services to taxonomists for standard genome sequencing and annotation.</title>
        <authorList>
            <consortium name="The Broad Institute Genomics Platform"/>
            <consortium name="The Broad Institute Genome Sequencing Center for Infectious Disease"/>
            <person name="Wu L."/>
            <person name="Ma J."/>
        </authorList>
    </citation>
    <scope>NUCLEOTIDE SEQUENCE [LARGE SCALE GENOMIC DNA]</scope>
    <source>
        <strain evidence="14">CGMCC 4.1434</strain>
    </source>
</reference>
<dbReference type="Proteomes" id="UP001596109">
    <property type="component" value="Unassembled WGS sequence"/>
</dbReference>
<dbReference type="NCBIfam" id="NF002849">
    <property type="entry name" value="PRK03113.1"/>
    <property type="match status" value="1"/>
</dbReference>
<feature type="transmembrane region" description="Helical" evidence="12">
    <location>
        <begin position="36"/>
        <end position="54"/>
    </location>
</feature>
<sequence length="138" mass="15852">MVNKPLLFAWITAIIAMAGSLFFSERMGFVPCTLCWYQRILMYPFVLILGTAFYRNDRKIYLYALPMSIIGLFVSGYHYALQKLPGLQEFSVCSSGVPCSGQYINWLGFITIPFLAFVAFFIITIMMCLLLKENRQNQ</sequence>
<dbReference type="Gene3D" id="1.20.1550.10">
    <property type="entry name" value="DsbB-like"/>
    <property type="match status" value="1"/>
</dbReference>
<evidence type="ECO:0000256" key="11">
    <source>
        <dbReference type="ARBA" id="ARBA00023284"/>
    </source>
</evidence>
<protein>
    <submittedName>
        <fullName evidence="13">Disulfide oxidoreductase</fullName>
    </submittedName>
</protein>
<evidence type="ECO:0000256" key="4">
    <source>
        <dbReference type="ARBA" id="ARBA00022692"/>
    </source>
</evidence>
<evidence type="ECO:0000313" key="13">
    <source>
        <dbReference type="EMBL" id="MFC5590593.1"/>
    </source>
</evidence>
<keyword evidence="6 12" id="KW-1133">Transmembrane helix</keyword>
<evidence type="ECO:0000256" key="8">
    <source>
        <dbReference type="ARBA" id="ARBA00023136"/>
    </source>
</evidence>
<feature type="transmembrane region" description="Helical" evidence="12">
    <location>
        <begin position="106"/>
        <end position="131"/>
    </location>
</feature>
<feature type="transmembrane region" description="Helical" evidence="12">
    <location>
        <begin position="61"/>
        <end position="80"/>
    </location>
</feature>
<comment type="caution">
    <text evidence="13">The sequence shown here is derived from an EMBL/GenBank/DDBJ whole genome shotgun (WGS) entry which is preliminary data.</text>
</comment>
<dbReference type="PANTHER" id="PTHR43469">
    <property type="entry name" value="DISULFIDE FORMATION PROTEIN-RELATED"/>
    <property type="match status" value="1"/>
</dbReference>
<name>A0ABW0TQB1_9BACL</name>
<evidence type="ECO:0000256" key="12">
    <source>
        <dbReference type="SAM" id="Phobius"/>
    </source>
</evidence>
<accession>A0ABW0TQB1</accession>